<dbReference type="OrthoDB" id="444631at2759"/>
<dbReference type="GeneID" id="70134715"/>
<protein>
    <recommendedName>
        <fullName evidence="8">Rhodopsin domain-containing protein</fullName>
    </recommendedName>
</protein>
<evidence type="ECO:0000256" key="2">
    <source>
        <dbReference type="ARBA" id="ARBA00022692"/>
    </source>
</evidence>
<evidence type="ECO:0000256" key="6">
    <source>
        <dbReference type="SAM" id="MobiDB-lite"/>
    </source>
</evidence>
<evidence type="ECO:0000256" key="5">
    <source>
        <dbReference type="ARBA" id="ARBA00038359"/>
    </source>
</evidence>
<accession>A0A9P8ZZN2</accession>
<dbReference type="PANTHER" id="PTHR33048">
    <property type="entry name" value="PTH11-LIKE INTEGRAL MEMBRANE PROTEIN (AFU_ORTHOLOGUE AFUA_5G11245)"/>
    <property type="match status" value="1"/>
</dbReference>
<sequence>MDPSQLASLTPEQLAAMPAAQPPEGVQSNFDHPDSTAPRAIAVISVFLGIMIMVVALRLYSRIWVVRKTGLDDWAALAGAICTTGLAGTALYQLSQNWFGPHMWDIHLTVFLSPVYNRLIFVLTIMLMPASFFVKVSVLLFIYQIFPRRASPKTAYAVWAGLAMNLVAYSALIIYIGVSCAPRPADNGMLPAQCTAKVRQDQGVVSAVINAAMDLYVLAIAIPAIWTLQMATRRKIGITGVLGVGIIACAFSFVTLYYRVGTDGADDPSRNQTVPLIFTVLEPTFGMITACLPTIPALWVEVSARAGSSIRGLLSRIRTRGSTSRLDSGNHSSSKYSNSKYSKSGYEMHSRSADRSNVSSQNRSHVNDMFMTDIEQTPIVPYAFTRDSHQSSER</sequence>
<evidence type="ECO:0000256" key="4">
    <source>
        <dbReference type="ARBA" id="ARBA00023136"/>
    </source>
</evidence>
<feature type="compositionally biased region" description="Low complexity" evidence="6">
    <location>
        <begin position="329"/>
        <end position="345"/>
    </location>
</feature>
<evidence type="ECO:0000256" key="7">
    <source>
        <dbReference type="SAM" id="Phobius"/>
    </source>
</evidence>
<dbReference type="PANTHER" id="PTHR33048:SF158">
    <property type="entry name" value="MEMBRANE PROTEIN PTH11-LIKE, PUTATIVE-RELATED"/>
    <property type="match status" value="1"/>
</dbReference>
<comment type="subcellular location">
    <subcellularLocation>
        <location evidence="1">Membrane</location>
        <topology evidence="1">Multi-pass membrane protein</topology>
    </subcellularLocation>
</comment>
<feature type="transmembrane region" description="Helical" evidence="7">
    <location>
        <begin position="240"/>
        <end position="260"/>
    </location>
</feature>
<dbReference type="Pfam" id="PF20684">
    <property type="entry name" value="Fung_rhodopsin"/>
    <property type="match status" value="1"/>
</dbReference>
<keyword evidence="2 7" id="KW-0812">Transmembrane</keyword>
<evidence type="ECO:0000259" key="8">
    <source>
        <dbReference type="Pfam" id="PF20684"/>
    </source>
</evidence>
<dbReference type="Proteomes" id="UP000758603">
    <property type="component" value="Unassembled WGS sequence"/>
</dbReference>
<feature type="transmembrane region" description="Helical" evidence="7">
    <location>
        <begin position="155"/>
        <end position="178"/>
    </location>
</feature>
<evidence type="ECO:0000256" key="3">
    <source>
        <dbReference type="ARBA" id="ARBA00022989"/>
    </source>
</evidence>
<keyword evidence="4 7" id="KW-0472">Membrane</keyword>
<feature type="transmembrane region" description="Helical" evidence="7">
    <location>
        <begin position="40"/>
        <end position="61"/>
    </location>
</feature>
<proteinExistence type="inferred from homology"/>
<feature type="transmembrane region" description="Helical" evidence="7">
    <location>
        <begin position="207"/>
        <end position="228"/>
    </location>
</feature>
<dbReference type="GO" id="GO:0016020">
    <property type="term" value="C:membrane"/>
    <property type="evidence" value="ECO:0007669"/>
    <property type="project" value="UniProtKB-SubCell"/>
</dbReference>
<organism evidence="9 10">
    <name type="scientific">Truncatella angustata</name>
    <dbReference type="NCBI Taxonomy" id="152316"/>
    <lineage>
        <taxon>Eukaryota</taxon>
        <taxon>Fungi</taxon>
        <taxon>Dikarya</taxon>
        <taxon>Ascomycota</taxon>
        <taxon>Pezizomycotina</taxon>
        <taxon>Sordariomycetes</taxon>
        <taxon>Xylariomycetidae</taxon>
        <taxon>Amphisphaeriales</taxon>
        <taxon>Sporocadaceae</taxon>
        <taxon>Truncatella</taxon>
    </lineage>
</organism>
<dbReference type="InterPro" id="IPR052337">
    <property type="entry name" value="SAT4-like"/>
</dbReference>
<evidence type="ECO:0000256" key="1">
    <source>
        <dbReference type="ARBA" id="ARBA00004141"/>
    </source>
</evidence>
<feature type="transmembrane region" description="Helical" evidence="7">
    <location>
        <begin position="280"/>
        <end position="300"/>
    </location>
</feature>
<name>A0A9P8ZZN2_9PEZI</name>
<feature type="transmembrane region" description="Helical" evidence="7">
    <location>
        <begin position="73"/>
        <end position="95"/>
    </location>
</feature>
<comment type="similarity">
    <text evidence="5">Belongs to the SAT4 family.</text>
</comment>
<keyword evidence="10" id="KW-1185">Reference proteome</keyword>
<reference evidence="9" key="1">
    <citation type="journal article" date="2021" name="Nat. Commun.">
        <title>Genetic determinants of endophytism in the Arabidopsis root mycobiome.</title>
        <authorList>
            <person name="Mesny F."/>
            <person name="Miyauchi S."/>
            <person name="Thiergart T."/>
            <person name="Pickel B."/>
            <person name="Atanasova L."/>
            <person name="Karlsson M."/>
            <person name="Huettel B."/>
            <person name="Barry K.W."/>
            <person name="Haridas S."/>
            <person name="Chen C."/>
            <person name="Bauer D."/>
            <person name="Andreopoulos W."/>
            <person name="Pangilinan J."/>
            <person name="LaButti K."/>
            <person name="Riley R."/>
            <person name="Lipzen A."/>
            <person name="Clum A."/>
            <person name="Drula E."/>
            <person name="Henrissat B."/>
            <person name="Kohler A."/>
            <person name="Grigoriev I.V."/>
            <person name="Martin F.M."/>
            <person name="Hacquard S."/>
        </authorList>
    </citation>
    <scope>NUCLEOTIDE SEQUENCE</scope>
    <source>
        <strain evidence="9">MPI-SDFR-AT-0073</strain>
    </source>
</reference>
<dbReference type="EMBL" id="JAGPXC010000002">
    <property type="protein sequence ID" value="KAH6657437.1"/>
    <property type="molecule type" value="Genomic_DNA"/>
</dbReference>
<comment type="caution">
    <text evidence="9">The sequence shown here is derived from an EMBL/GenBank/DDBJ whole genome shotgun (WGS) entry which is preliminary data.</text>
</comment>
<evidence type="ECO:0000313" key="10">
    <source>
        <dbReference type="Proteomes" id="UP000758603"/>
    </source>
</evidence>
<dbReference type="AlphaFoldDB" id="A0A9P8ZZN2"/>
<feature type="region of interest" description="Disordered" evidence="6">
    <location>
        <begin position="321"/>
        <end position="363"/>
    </location>
</feature>
<gene>
    <name evidence="9" type="ORF">BKA67DRAFT_643441</name>
</gene>
<evidence type="ECO:0000313" key="9">
    <source>
        <dbReference type="EMBL" id="KAH6657437.1"/>
    </source>
</evidence>
<feature type="transmembrane region" description="Helical" evidence="7">
    <location>
        <begin position="115"/>
        <end position="143"/>
    </location>
</feature>
<keyword evidence="3 7" id="KW-1133">Transmembrane helix</keyword>
<dbReference type="RefSeq" id="XP_045961671.1">
    <property type="nucleotide sequence ID" value="XM_046105824.1"/>
</dbReference>
<dbReference type="InterPro" id="IPR049326">
    <property type="entry name" value="Rhodopsin_dom_fungi"/>
</dbReference>
<feature type="domain" description="Rhodopsin" evidence="8">
    <location>
        <begin position="57"/>
        <end position="298"/>
    </location>
</feature>